<dbReference type="PANTHER" id="PTHR43398">
    <property type="entry name" value="DOLICHOL-PHOSPHATE MANNOSYLTRANSFERASE SUBUNIT 1"/>
    <property type="match status" value="1"/>
</dbReference>
<dbReference type="InterPro" id="IPR001173">
    <property type="entry name" value="Glyco_trans_2-like"/>
</dbReference>
<organism evidence="7">
    <name type="scientific">Aureoumbra lagunensis</name>
    <dbReference type="NCBI Taxonomy" id="44058"/>
    <lineage>
        <taxon>Eukaryota</taxon>
        <taxon>Sar</taxon>
        <taxon>Stramenopiles</taxon>
        <taxon>Ochrophyta</taxon>
        <taxon>Pelagophyceae</taxon>
        <taxon>Pelagomonadales</taxon>
        <taxon>Aureoumbra</taxon>
    </lineage>
</organism>
<dbReference type="GO" id="GO:0035269">
    <property type="term" value="P:protein O-linked glycosylation via mannose"/>
    <property type="evidence" value="ECO:0007669"/>
    <property type="project" value="TreeGrafter"/>
</dbReference>
<comment type="similarity">
    <text evidence="1 4">Belongs to the glycosyltransferase 2 family.</text>
</comment>
<dbReference type="InterPro" id="IPR039528">
    <property type="entry name" value="DPM1-like"/>
</dbReference>
<keyword evidence="5" id="KW-1133">Transmembrane helix</keyword>
<gene>
    <name evidence="7" type="ORF">ALAG00032_LOCUS2991</name>
</gene>
<dbReference type="GO" id="GO:0006506">
    <property type="term" value="P:GPI anchor biosynthetic process"/>
    <property type="evidence" value="ECO:0007669"/>
    <property type="project" value="TreeGrafter"/>
</dbReference>
<evidence type="ECO:0000256" key="5">
    <source>
        <dbReference type="SAM" id="Phobius"/>
    </source>
</evidence>
<keyword evidence="3 4" id="KW-0808">Transferase</keyword>
<dbReference type="AlphaFoldDB" id="A0A7S3JR58"/>
<dbReference type="SUPFAM" id="SSF53448">
    <property type="entry name" value="Nucleotide-diphospho-sugar transferases"/>
    <property type="match status" value="1"/>
</dbReference>
<comment type="catalytic activity">
    <reaction evidence="4">
        <text>a di-trans,poly-cis-dolichyl phosphate + GDP-alpha-D-mannose = a di-trans,poly-cis-dolichyl beta-D-mannosyl phosphate + GDP</text>
        <dbReference type="Rhea" id="RHEA:21184"/>
        <dbReference type="Rhea" id="RHEA-COMP:19498"/>
        <dbReference type="Rhea" id="RHEA-COMP:19501"/>
        <dbReference type="ChEBI" id="CHEBI:57527"/>
        <dbReference type="ChEBI" id="CHEBI:57683"/>
        <dbReference type="ChEBI" id="CHEBI:58189"/>
        <dbReference type="ChEBI" id="CHEBI:58211"/>
    </reaction>
</comment>
<reference evidence="7" key="1">
    <citation type="submission" date="2021-01" db="EMBL/GenBank/DDBJ databases">
        <authorList>
            <person name="Corre E."/>
            <person name="Pelletier E."/>
            <person name="Niang G."/>
            <person name="Scheremetjew M."/>
            <person name="Finn R."/>
            <person name="Kale V."/>
            <person name="Holt S."/>
            <person name="Cochrane G."/>
            <person name="Meng A."/>
            <person name="Brown T."/>
            <person name="Cohen L."/>
        </authorList>
    </citation>
    <scope>NUCLEOTIDE SEQUENCE</scope>
    <source>
        <strain evidence="7">CCMP1510</strain>
    </source>
</reference>
<evidence type="ECO:0000313" key="7">
    <source>
        <dbReference type="EMBL" id="CAE0362250.1"/>
    </source>
</evidence>
<comment type="pathway">
    <text evidence="4">Protein modification; protein glycosylation.</text>
</comment>
<keyword evidence="2 4" id="KW-0328">Glycosyltransferase</keyword>
<dbReference type="UniPathway" id="UPA00378"/>
<protein>
    <recommendedName>
        <fullName evidence="4">Dolichol-phosphate mannosyltransferase subunit 1</fullName>
        <ecNumber evidence="4">2.4.1.83</ecNumber>
    </recommendedName>
</protein>
<dbReference type="Pfam" id="PF00535">
    <property type="entry name" value="Glycos_transf_2"/>
    <property type="match status" value="1"/>
</dbReference>
<feature type="transmembrane region" description="Helical" evidence="5">
    <location>
        <begin position="188"/>
        <end position="218"/>
    </location>
</feature>
<comment type="function">
    <text evidence="4">Transfers mannose from GDP-mannose to dolichol monophosphate to form dolichol phosphate mannose (Dol-P-Man) which is the mannosyl donor in pathways leading to N-glycosylation, glycosyl phosphatidylinositol membrane anchoring, and O-mannosylation of proteins.</text>
</comment>
<evidence type="ECO:0000256" key="3">
    <source>
        <dbReference type="ARBA" id="ARBA00022679"/>
    </source>
</evidence>
<dbReference type="InterPro" id="IPR029044">
    <property type="entry name" value="Nucleotide-diphossugar_trans"/>
</dbReference>
<dbReference type="Gene3D" id="3.90.550.10">
    <property type="entry name" value="Spore Coat Polysaccharide Biosynthesis Protein SpsA, Chain A"/>
    <property type="match status" value="1"/>
</dbReference>
<keyword evidence="4" id="KW-0256">Endoplasmic reticulum</keyword>
<comment type="subunit">
    <text evidence="4">Component of the dolichol-phosphate mannose (DPM) synthase complex.</text>
</comment>
<dbReference type="PANTHER" id="PTHR43398:SF1">
    <property type="entry name" value="DOLICHOL-PHOSPHATE MANNOSYLTRANSFERASE SUBUNIT 1"/>
    <property type="match status" value="1"/>
</dbReference>
<proteinExistence type="inferred from homology"/>
<keyword evidence="5" id="KW-0812">Transmembrane</keyword>
<dbReference type="GO" id="GO:0006488">
    <property type="term" value="P:dolichol-linked oligosaccharide biosynthetic process"/>
    <property type="evidence" value="ECO:0007669"/>
    <property type="project" value="TreeGrafter"/>
</dbReference>
<evidence type="ECO:0000256" key="4">
    <source>
        <dbReference type="RuleBase" id="RU365083"/>
    </source>
</evidence>
<comment type="subcellular location">
    <subcellularLocation>
        <location evidence="4">Endoplasmic reticulum</location>
    </subcellularLocation>
</comment>
<sequence length="221" mass="24775">MMSQLEQKKSEEIVAELAKGYNIRIHVRRSSEGRGLSSAVLLGFGLASHDILVCMDADLQHEPEAVPAMVQPILTGRADFAIGSRHIDQGGVGFEWSIIRRIISRGATLLARPLTSSTDPMSGFFCIHKTTLNKGLHLCNPRGFKIALELMVRCQCSSVKDVPIVFRERLAGESKLSMKQNIEYIKQLVALYIFLYGRLMLALLFLFFALVLSIFPFYKKK</sequence>
<dbReference type="EC" id="2.4.1.83" evidence="4"/>
<dbReference type="EMBL" id="HBIJ01004211">
    <property type="protein sequence ID" value="CAE0362250.1"/>
    <property type="molecule type" value="Transcribed_RNA"/>
</dbReference>
<accession>A0A7S3JR58</accession>
<dbReference type="GO" id="GO:0004582">
    <property type="term" value="F:dolichyl-phosphate beta-D-mannosyltransferase activity"/>
    <property type="evidence" value="ECO:0007669"/>
    <property type="project" value="UniProtKB-UniRule"/>
</dbReference>
<name>A0A7S3JR58_9STRA</name>
<evidence type="ECO:0000256" key="1">
    <source>
        <dbReference type="ARBA" id="ARBA00006739"/>
    </source>
</evidence>
<dbReference type="CDD" id="cd06442">
    <property type="entry name" value="DPM1_like"/>
    <property type="match status" value="1"/>
</dbReference>
<feature type="domain" description="Glycosyltransferase 2-like" evidence="6">
    <location>
        <begin position="9"/>
        <end position="112"/>
    </location>
</feature>
<keyword evidence="5" id="KW-0472">Membrane</keyword>
<evidence type="ECO:0000259" key="6">
    <source>
        <dbReference type="Pfam" id="PF00535"/>
    </source>
</evidence>
<dbReference type="GO" id="GO:0005789">
    <property type="term" value="C:endoplasmic reticulum membrane"/>
    <property type="evidence" value="ECO:0007669"/>
    <property type="project" value="TreeGrafter"/>
</dbReference>
<evidence type="ECO:0000256" key="2">
    <source>
        <dbReference type="ARBA" id="ARBA00022676"/>
    </source>
</evidence>